<evidence type="ECO:0000313" key="2">
    <source>
        <dbReference type="EMBL" id="BCE62109.1"/>
    </source>
</evidence>
<organism evidence="1">
    <name type="scientific">Bradyrhizobium diazoefficiens</name>
    <dbReference type="NCBI Taxonomy" id="1355477"/>
    <lineage>
        <taxon>Bacteria</taxon>
        <taxon>Pseudomonadati</taxon>
        <taxon>Pseudomonadota</taxon>
        <taxon>Alphaproteobacteria</taxon>
        <taxon>Hyphomicrobiales</taxon>
        <taxon>Nitrobacteraceae</taxon>
        <taxon>Bradyrhizobium</taxon>
    </lineage>
</organism>
<gene>
    <name evidence="1" type="ORF">XF5B_09020</name>
    <name evidence="2" type="ORF">XF6B_09080</name>
</gene>
<evidence type="ECO:0000313" key="1">
    <source>
        <dbReference type="EMBL" id="BCE53390.1"/>
    </source>
</evidence>
<dbReference type="EMBL" id="AP023095">
    <property type="protein sequence ID" value="BCE53390.1"/>
    <property type="molecule type" value="Genomic_DNA"/>
</dbReference>
<name>A0A809ZQW1_9BRAD</name>
<accession>A0A809ZQW1</accession>
<sequence length="190" mass="21140">MHLQAINVLRPIPEGGGNLLLVSDDLQYRAIARDIHGMEGVWLQSVLMVAHESGFLDRKAYAEAVYGLTAQKHGHVTLNAQVLIEIVLEDASAALDKLKIVAAFIGNETADFESHFKVAWDFVKHIWSINLPHLRKAKATSIMLDRLVGMLARFGPINETYTGLIKSSRTQPLLGEYLVSWAQGHFIDIK</sequence>
<dbReference type="AlphaFoldDB" id="A0A809ZQW1"/>
<reference evidence="1" key="1">
    <citation type="submission" date="2020-05" db="EMBL/GenBank/DDBJ databases">
        <title>Complete genome sequence of Bradyrhizobium diazoefficiens XF5 isolated from soybean nodule.</title>
        <authorList>
            <person name="Noda R."/>
            <person name="Kakizaki K."/>
            <person name="Minamisawa K."/>
        </authorList>
    </citation>
    <scope>NUCLEOTIDE SEQUENCE</scope>
    <source>
        <strain evidence="1">XF5</strain>
    </source>
</reference>
<protein>
    <submittedName>
        <fullName evidence="1">Uncharacterized protein</fullName>
    </submittedName>
</protein>
<reference evidence="2" key="2">
    <citation type="submission" date="2020-05" db="EMBL/GenBank/DDBJ databases">
        <title>Complete genome sequence of Bradyrhizobium diazoefficiens XF6 isolated from soybean nodule.</title>
        <authorList>
            <person name="Noda R."/>
            <person name="Kakizaki K."/>
            <person name="Minamisawa K."/>
        </authorList>
    </citation>
    <scope>NUCLEOTIDE SEQUENCE</scope>
    <source>
        <strain evidence="2">XF6</strain>
    </source>
</reference>
<proteinExistence type="predicted"/>
<dbReference type="EMBL" id="AP023096">
    <property type="protein sequence ID" value="BCE62109.1"/>
    <property type="molecule type" value="Genomic_DNA"/>
</dbReference>